<dbReference type="Pfam" id="PF02769">
    <property type="entry name" value="AIRS_C"/>
    <property type="match status" value="1"/>
</dbReference>
<evidence type="ECO:0000313" key="5">
    <source>
        <dbReference type="Proteomes" id="UP000321812"/>
    </source>
</evidence>
<comment type="similarity">
    <text evidence="1">Belongs to the HypE family.</text>
</comment>
<dbReference type="RefSeq" id="WP_147496979.1">
    <property type="nucleotide sequence ID" value="NZ_VOAP01000009.1"/>
</dbReference>
<protein>
    <submittedName>
        <fullName evidence="4">Hydrogenase expression/formation protein HypE</fullName>
    </submittedName>
</protein>
<proteinExistence type="inferred from homology"/>
<dbReference type="SUPFAM" id="SSF55326">
    <property type="entry name" value="PurM N-terminal domain-like"/>
    <property type="match status" value="1"/>
</dbReference>
<dbReference type="PANTHER" id="PTHR30303">
    <property type="entry name" value="HYDROGENASE ISOENZYMES FORMATION PROTEIN HYPE"/>
    <property type="match status" value="1"/>
</dbReference>
<name>A0A562XIR7_CAMHY</name>
<accession>A0A562XIR7</accession>
<evidence type="ECO:0000259" key="3">
    <source>
        <dbReference type="Pfam" id="PF02769"/>
    </source>
</evidence>
<dbReference type="AlphaFoldDB" id="A0A562XIR7"/>
<dbReference type="Pfam" id="PF00586">
    <property type="entry name" value="AIRS"/>
    <property type="match status" value="1"/>
</dbReference>
<dbReference type="EMBL" id="VOAP01000009">
    <property type="protein sequence ID" value="TWO21865.1"/>
    <property type="molecule type" value="Genomic_DNA"/>
</dbReference>
<dbReference type="PIRSF" id="PIRSF005644">
    <property type="entry name" value="Hdrgns_mtr_HypE"/>
    <property type="match status" value="1"/>
</dbReference>
<dbReference type="InterPro" id="IPR036921">
    <property type="entry name" value="PurM-like_N_sf"/>
</dbReference>
<dbReference type="InterPro" id="IPR036676">
    <property type="entry name" value="PurM-like_C_sf"/>
</dbReference>
<dbReference type="InterPro" id="IPR010918">
    <property type="entry name" value="PurM-like_C_dom"/>
</dbReference>
<dbReference type="PANTHER" id="PTHR30303:SF0">
    <property type="entry name" value="CARBAMOYL DEHYDRATASE HYPE"/>
    <property type="match status" value="1"/>
</dbReference>
<gene>
    <name evidence="4" type="primary">hypE</name>
    <name evidence="4" type="ORF">YZ82_02445</name>
</gene>
<feature type="domain" description="PurM-like N-terminal" evidence="2">
    <location>
        <begin position="36"/>
        <end position="147"/>
    </location>
</feature>
<evidence type="ECO:0000256" key="1">
    <source>
        <dbReference type="ARBA" id="ARBA00006243"/>
    </source>
</evidence>
<reference evidence="4 5" key="1">
    <citation type="submission" date="2019-07" db="EMBL/GenBank/DDBJ databases">
        <title>Rapid identification of Enteric Bacteria from Whole Genome Sequences (WGS) using Average Nucleotide Identity (ANI).</title>
        <authorList>
            <person name="Lane C."/>
        </authorList>
    </citation>
    <scope>NUCLEOTIDE SEQUENCE [LARGE SCALE GENOMIC DNA]</scope>
    <source>
        <strain evidence="4 5">D2411</strain>
    </source>
</reference>
<dbReference type="Proteomes" id="UP000321812">
    <property type="component" value="Unassembled WGS sequence"/>
</dbReference>
<dbReference type="NCBIfam" id="TIGR02124">
    <property type="entry name" value="hypE"/>
    <property type="match status" value="1"/>
</dbReference>
<dbReference type="CDD" id="cd02197">
    <property type="entry name" value="HypE"/>
    <property type="match status" value="1"/>
</dbReference>
<dbReference type="GO" id="GO:0051604">
    <property type="term" value="P:protein maturation"/>
    <property type="evidence" value="ECO:0007669"/>
    <property type="project" value="TreeGrafter"/>
</dbReference>
<dbReference type="InterPro" id="IPR016188">
    <property type="entry name" value="PurM-like_N"/>
</dbReference>
<dbReference type="SUPFAM" id="SSF56042">
    <property type="entry name" value="PurM C-terminal domain-like"/>
    <property type="match status" value="1"/>
</dbReference>
<feature type="domain" description="PurM-like C-terminal" evidence="3">
    <location>
        <begin position="158"/>
        <end position="308"/>
    </location>
</feature>
<dbReference type="Gene3D" id="3.90.650.10">
    <property type="entry name" value="PurM-like C-terminal domain"/>
    <property type="match status" value="1"/>
</dbReference>
<sequence>MQKIMLSHGGGGEEMNKLINGLIFKIFDNEILAQSNDSAILNLSGKIAFSTDSFVVSPIKFPGGDIGKIAVCGTINDLAMVGAKPRYISCALIIEEGLGIDELKDILNSMKSTADEAGVAIVCGDTKVVSKGSCDKIFINTSGVGEIVTENIEVKNLKVGAKILVSADIGRHGAVVLASREELSLQSELKSDCKALKNVVLEILDCGIKPQCMRDATRGGISAVLNEWANFKGFELKIYEEKIKIKDEVSGICELLGFEPYELANEGTFVIAVDPKDEEKTLDILRKFDENANTIGEVVSDKKTGVIIENIYGSSRYLEVPKGELLPRIC</sequence>
<comment type="caution">
    <text evidence="4">The sequence shown here is derived from an EMBL/GenBank/DDBJ whole genome shotgun (WGS) entry which is preliminary data.</text>
</comment>
<dbReference type="InterPro" id="IPR011854">
    <property type="entry name" value="HypE"/>
</dbReference>
<evidence type="ECO:0000259" key="2">
    <source>
        <dbReference type="Pfam" id="PF00586"/>
    </source>
</evidence>
<organism evidence="4 5">
    <name type="scientific">Campylobacter hyointestinalis</name>
    <dbReference type="NCBI Taxonomy" id="198"/>
    <lineage>
        <taxon>Bacteria</taxon>
        <taxon>Pseudomonadati</taxon>
        <taxon>Campylobacterota</taxon>
        <taxon>Epsilonproteobacteria</taxon>
        <taxon>Campylobacterales</taxon>
        <taxon>Campylobacteraceae</taxon>
        <taxon>Campylobacter</taxon>
    </lineage>
</organism>
<dbReference type="Gene3D" id="3.30.1330.10">
    <property type="entry name" value="PurM-like, N-terminal domain"/>
    <property type="match status" value="1"/>
</dbReference>
<evidence type="ECO:0000313" key="4">
    <source>
        <dbReference type="EMBL" id="TWO21865.1"/>
    </source>
</evidence>